<dbReference type="EMBL" id="SOZI01000223">
    <property type="protein sequence ID" value="TNY17257.1"/>
    <property type="molecule type" value="Genomic_DNA"/>
</dbReference>
<feature type="region of interest" description="Disordered" evidence="2">
    <location>
        <begin position="80"/>
        <end position="120"/>
    </location>
</feature>
<sequence length="583" mass="61748">MHAGLGTGEKCAIKVQESCACWPRAIALASRSASAPAGRKRNYASSHSALALSRRPSAAPTSWRPSLLLPIRLSLEASAMTRPQRTASTAPYPPTNPVTVGKANVDRQTRSSAPATRSSTAATVPLATCAGLEDVERHLTRATRKKNALDAAAASLAFTASDSPTATARRPDYPATMSTGAAASSSGIPPAASTGAMQRPGAADESAASAAPTASGDSWASSSAGLPPAHTAPQPHFDFQAYTTSLQAYQTGDGRESGNRDNGLPTNAQFTSQPSPAVSDERREALSADLNPAQPPAAAPGTGRALEPAVVASRSTGAAGAGVKRAARGTAHRTVSALFCLASLLLPRLLDHRAAHRLTSASDRFQEENGEPFARAGRHEAPRRVVAFVDGHQQSGEKGGCLSRSYRLLTPLYVQYAVSTLQWGGMNIFLTGQCVPPRLSLVSTHSPAVAADALPRHRSHCQPAAPQPRRARQHPAFRATRVERVQSSRQDDRPHHSQAPRVPLPAPARAQHSQLPRGHRHDHYFAQRELAERKEQQEKERQAHAEQLAAHIQETRRLLAVAGLSEAEIDVQLRDSTVAGSQV</sequence>
<keyword evidence="1" id="KW-0175">Coiled coil</keyword>
<accession>A0A5C5FKE3</accession>
<dbReference type="Proteomes" id="UP000311382">
    <property type="component" value="Unassembled WGS sequence"/>
</dbReference>
<protein>
    <submittedName>
        <fullName evidence="3">Uncharacterized protein</fullName>
    </submittedName>
</protein>
<feature type="compositionally biased region" description="Basic and acidic residues" evidence="2">
    <location>
        <begin position="480"/>
        <end position="495"/>
    </location>
</feature>
<comment type="caution">
    <text evidence="3">The sequence shown here is derived from an EMBL/GenBank/DDBJ whole genome shotgun (WGS) entry which is preliminary data.</text>
</comment>
<organism evidence="3 4">
    <name type="scientific">Rhodotorula diobovata</name>
    <dbReference type="NCBI Taxonomy" id="5288"/>
    <lineage>
        <taxon>Eukaryota</taxon>
        <taxon>Fungi</taxon>
        <taxon>Dikarya</taxon>
        <taxon>Basidiomycota</taxon>
        <taxon>Pucciniomycotina</taxon>
        <taxon>Microbotryomycetes</taxon>
        <taxon>Sporidiobolales</taxon>
        <taxon>Sporidiobolaceae</taxon>
        <taxon>Rhodotorula</taxon>
    </lineage>
</organism>
<keyword evidence="4" id="KW-1185">Reference proteome</keyword>
<evidence type="ECO:0000256" key="1">
    <source>
        <dbReference type="SAM" id="Coils"/>
    </source>
</evidence>
<feature type="region of interest" description="Disordered" evidence="2">
    <location>
        <begin position="162"/>
        <end position="236"/>
    </location>
</feature>
<evidence type="ECO:0000256" key="2">
    <source>
        <dbReference type="SAM" id="MobiDB-lite"/>
    </source>
</evidence>
<reference evidence="3 4" key="1">
    <citation type="submission" date="2019-03" db="EMBL/GenBank/DDBJ databases">
        <title>Rhodosporidium diobovatum UCD-FST 08-225 genome sequencing, assembly, and annotation.</title>
        <authorList>
            <person name="Fakankun I.U."/>
            <person name="Fristensky B."/>
            <person name="Levin D.B."/>
        </authorList>
    </citation>
    <scope>NUCLEOTIDE SEQUENCE [LARGE SCALE GENOMIC DNA]</scope>
    <source>
        <strain evidence="3 4">UCD-FST 08-225</strain>
    </source>
</reference>
<feature type="region of interest" description="Disordered" evidence="2">
    <location>
        <begin position="250"/>
        <end position="304"/>
    </location>
</feature>
<feature type="compositionally biased region" description="Polar residues" evidence="2">
    <location>
        <begin position="264"/>
        <end position="276"/>
    </location>
</feature>
<gene>
    <name evidence="3" type="ORF">DMC30DRAFT_132468</name>
</gene>
<name>A0A5C5FKE3_9BASI</name>
<evidence type="ECO:0000313" key="4">
    <source>
        <dbReference type="Proteomes" id="UP000311382"/>
    </source>
</evidence>
<feature type="region of interest" description="Disordered" evidence="2">
    <location>
        <begin position="454"/>
        <end position="519"/>
    </location>
</feature>
<feature type="compositionally biased region" description="Low complexity" evidence="2">
    <location>
        <begin position="110"/>
        <end position="120"/>
    </location>
</feature>
<dbReference type="AlphaFoldDB" id="A0A5C5FKE3"/>
<feature type="compositionally biased region" description="Low complexity" evidence="2">
    <location>
        <begin position="174"/>
        <end position="225"/>
    </location>
</feature>
<proteinExistence type="predicted"/>
<evidence type="ECO:0000313" key="3">
    <source>
        <dbReference type="EMBL" id="TNY17257.1"/>
    </source>
</evidence>
<feature type="coiled-coil region" evidence="1">
    <location>
        <begin position="527"/>
        <end position="554"/>
    </location>
</feature>